<keyword evidence="4 5" id="KW-0472">Membrane</keyword>
<feature type="transmembrane region" description="Helical" evidence="5">
    <location>
        <begin position="149"/>
        <end position="166"/>
    </location>
</feature>
<dbReference type="Proteomes" id="UP000316781">
    <property type="component" value="Unassembled WGS sequence"/>
</dbReference>
<feature type="transmembrane region" description="Helical" evidence="5">
    <location>
        <begin position="61"/>
        <end position="79"/>
    </location>
</feature>
<dbReference type="AlphaFoldDB" id="A0A549SFB3"/>
<keyword evidence="3 5" id="KW-1133">Transmembrane helix</keyword>
<feature type="transmembrane region" description="Helical" evidence="5">
    <location>
        <begin position="267"/>
        <end position="287"/>
    </location>
</feature>
<dbReference type="InterPro" id="IPR007016">
    <property type="entry name" value="O-antigen_ligase-rel_domated"/>
</dbReference>
<sequence length="492" mass="52621">MRLSAQRLVVEHARGPEPHAAPRGDERSSSVLSAYADDLSFYALLAGLAWAPFWFGSNRDVAWGVNAVYFGALAILFEASRLVSGRRHAIGIRWIWFPALAFAFVAAWSLVQSSSWVPTSYHHPIWQMAGETLGRTAPGSISVDRDKTLLARTRLTTAAAVFWIALQTCRSSKRARRLVGAIAFIGALYAVYGLVAFFVWPDRLLWFDKVHYKDSLTSTFVNRNSYATYAALGLVNALAIAFSHYLRSAAPRTASFARRLAEFVASTTGRGGGWIACAFIIGIALALTGSRGGAAAAVAGLSAFLFLVGFRGRRNAGPTGSAILLAGMAVAAAFFAYGDFLVDRLLQGFASNDRLSVYGLTWLSIADMPLLGFGDGTFEEAFRMYRDGSVGPFGAWDKAHNTYLEMFQGLGAPAAALLLLGLAFLGGRCVYAALTRSRDAVAPLAASAATIVVALHALVDFSVQMQAVALTWAALLGAGVAQSWSATIATEE</sequence>
<proteinExistence type="predicted"/>
<protein>
    <submittedName>
        <fullName evidence="7">O-antigen ligase family protein</fullName>
    </submittedName>
</protein>
<dbReference type="EMBL" id="VJMF01000084">
    <property type="protein sequence ID" value="TRL28308.1"/>
    <property type="molecule type" value="Genomic_DNA"/>
</dbReference>
<evidence type="ECO:0000256" key="1">
    <source>
        <dbReference type="ARBA" id="ARBA00004141"/>
    </source>
</evidence>
<feature type="transmembrane region" description="Helical" evidence="5">
    <location>
        <begin position="178"/>
        <end position="200"/>
    </location>
</feature>
<reference evidence="7 8" key="1">
    <citation type="submission" date="2019-07" db="EMBL/GenBank/DDBJ databases">
        <title>Ln-dependent methylotrophs.</title>
        <authorList>
            <person name="Tani A."/>
        </authorList>
    </citation>
    <scope>NUCLEOTIDE SEQUENCE [LARGE SCALE GENOMIC DNA]</scope>
    <source>
        <strain evidence="7 8">SM89A</strain>
    </source>
</reference>
<feature type="transmembrane region" description="Helical" evidence="5">
    <location>
        <begin position="465"/>
        <end position="489"/>
    </location>
</feature>
<dbReference type="GO" id="GO:0016874">
    <property type="term" value="F:ligase activity"/>
    <property type="evidence" value="ECO:0007669"/>
    <property type="project" value="UniProtKB-KW"/>
</dbReference>
<name>A0A549SFB3_METSR</name>
<dbReference type="PANTHER" id="PTHR37422">
    <property type="entry name" value="TEICHURONIC ACID BIOSYNTHESIS PROTEIN TUAE"/>
    <property type="match status" value="1"/>
</dbReference>
<feature type="domain" description="O-antigen ligase-related" evidence="6">
    <location>
        <begin position="277"/>
        <end position="419"/>
    </location>
</feature>
<evidence type="ECO:0000256" key="2">
    <source>
        <dbReference type="ARBA" id="ARBA00022692"/>
    </source>
</evidence>
<feature type="transmembrane region" description="Helical" evidence="5">
    <location>
        <begin position="293"/>
        <end position="310"/>
    </location>
</feature>
<evidence type="ECO:0000313" key="7">
    <source>
        <dbReference type="EMBL" id="TRL28308.1"/>
    </source>
</evidence>
<dbReference type="RefSeq" id="WP_142864259.1">
    <property type="nucleotide sequence ID" value="NZ_VJMF01000084.1"/>
</dbReference>
<keyword evidence="2 5" id="KW-0812">Transmembrane</keyword>
<accession>A0A549SFB3</accession>
<feature type="transmembrane region" description="Helical" evidence="5">
    <location>
        <begin position="414"/>
        <end position="434"/>
    </location>
</feature>
<feature type="transmembrane region" description="Helical" evidence="5">
    <location>
        <begin position="226"/>
        <end position="246"/>
    </location>
</feature>
<organism evidence="7 8">
    <name type="scientific">Methylosinus sporium</name>
    <dbReference type="NCBI Taxonomy" id="428"/>
    <lineage>
        <taxon>Bacteria</taxon>
        <taxon>Pseudomonadati</taxon>
        <taxon>Pseudomonadota</taxon>
        <taxon>Alphaproteobacteria</taxon>
        <taxon>Hyphomicrobiales</taxon>
        <taxon>Methylocystaceae</taxon>
        <taxon>Methylosinus</taxon>
    </lineage>
</organism>
<feature type="transmembrane region" description="Helical" evidence="5">
    <location>
        <begin position="39"/>
        <end position="55"/>
    </location>
</feature>
<comment type="caution">
    <text evidence="7">The sequence shown here is derived from an EMBL/GenBank/DDBJ whole genome shotgun (WGS) entry which is preliminary data.</text>
</comment>
<evidence type="ECO:0000313" key="8">
    <source>
        <dbReference type="Proteomes" id="UP000316781"/>
    </source>
</evidence>
<gene>
    <name evidence="7" type="ORF">FM996_18560</name>
</gene>
<evidence type="ECO:0000256" key="4">
    <source>
        <dbReference type="ARBA" id="ARBA00023136"/>
    </source>
</evidence>
<feature type="transmembrane region" description="Helical" evidence="5">
    <location>
        <begin position="322"/>
        <end position="342"/>
    </location>
</feature>
<feature type="transmembrane region" description="Helical" evidence="5">
    <location>
        <begin position="91"/>
        <end position="111"/>
    </location>
</feature>
<evidence type="ECO:0000259" key="6">
    <source>
        <dbReference type="Pfam" id="PF04932"/>
    </source>
</evidence>
<evidence type="ECO:0000256" key="5">
    <source>
        <dbReference type="SAM" id="Phobius"/>
    </source>
</evidence>
<dbReference type="GO" id="GO:0016020">
    <property type="term" value="C:membrane"/>
    <property type="evidence" value="ECO:0007669"/>
    <property type="project" value="UniProtKB-SubCell"/>
</dbReference>
<keyword evidence="7" id="KW-0436">Ligase</keyword>
<dbReference type="Pfam" id="PF04932">
    <property type="entry name" value="Wzy_C"/>
    <property type="match status" value="1"/>
</dbReference>
<feature type="transmembrane region" description="Helical" evidence="5">
    <location>
        <begin position="441"/>
        <end position="459"/>
    </location>
</feature>
<comment type="subcellular location">
    <subcellularLocation>
        <location evidence="1">Membrane</location>
        <topology evidence="1">Multi-pass membrane protein</topology>
    </subcellularLocation>
</comment>
<evidence type="ECO:0000256" key="3">
    <source>
        <dbReference type="ARBA" id="ARBA00022989"/>
    </source>
</evidence>
<dbReference type="PANTHER" id="PTHR37422:SF23">
    <property type="entry name" value="TEICHURONIC ACID BIOSYNTHESIS PROTEIN TUAE"/>
    <property type="match status" value="1"/>
</dbReference>
<dbReference type="InterPro" id="IPR051533">
    <property type="entry name" value="WaaL-like"/>
</dbReference>